<accession>A0A3A4ZE51</accession>
<dbReference type="NCBIfam" id="TIGR03591">
    <property type="entry name" value="polynuc_phos"/>
    <property type="match status" value="1"/>
</dbReference>
<dbReference type="InterPro" id="IPR003029">
    <property type="entry name" value="S1_domain"/>
</dbReference>
<evidence type="ECO:0000313" key="9">
    <source>
        <dbReference type="EMBL" id="RJR27485.1"/>
    </source>
</evidence>
<keyword evidence="6" id="KW-0479">Metal-binding</keyword>
<proteinExistence type="inferred from homology"/>
<dbReference type="InterPro" id="IPR001247">
    <property type="entry name" value="ExoRNase_PH_dom1"/>
</dbReference>
<dbReference type="HAMAP" id="MF_01595">
    <property type="entry name" value="PNPase"/>
    <property type="match status" value="1"/>
</dbReference>
<dbReference type="SUPFAM" id="SSF55666">
    <property type="entry name" value="Ribonuclease PH domain 2-like"/>
    <property type="match status" value="2"/>
</dbReference>
<dbReference type="GO" id="GO:0006396">
    <property type="term" value="P:RNA processing"/>
    <property type="evidence" value="ECO:0007669"/>
    <property type="project" value="InterPro"/>
</dbReference>
<comment type="subcellular location">
    <subcellularLocation>
        <location evidence="6">Cytoplasm</location>
    </subcellularLocation>
</comment>
<dbReference type="InterPro" id="IPR020568">
    <property type="entry name" value="Ribosomal_Su5_D2-typ_SF"/>
</dbReference>
<dbReference type="GO" id="GO:0000287">
    <property type="term" value="F:magnesium ion binding"/>
    <property type="evidence" value="ECO:0007669"/>
    <property type="project" value="UniProtKB-UniRule"/>
</dbReference>
<keyword evidence="3 6" id="KW-0808">Transferase</keyword>
<dbReference type="Pfam" id="PF00575">
    <property type="entry name" value="S1"/>
    <property type="match status" value="1"/>
</dbReference>
<evidence type="ECO:0000256" key="7">
    <source>
        <dbReference type="SAM" id="MobiDB-lite"/>
    </source>
</evidence>
<feature type="domain" description="S1 motif" evidence="8">
    <location>
        <begin position="628"/>
        <end position="696"/>
    </location>
</feature>
<dbReference type="Gene3D" id="3.30.230.70">
    <property type="entry name" value="GHMP Kinase, N-terminal domain"/>
    <property type="match status" value="2"/>
</dbReference>
<evidence type="ECO:0000256" key="6">
    <source>
        <dbReference type="HAMAP-Rule" id="MF_01595"/>
    </source>
</evidence>
<dbReference type="Proteomes" id="UP000265540">
    <property type="component" value="Unassembled WGS sequence"/>
</dbReference>
<feature type="binding site" evidence="6">
    <location>
        <position position="498"/>
    </location>
    <ligand>
        <name>Mg(2+)</name>
        <dbReference type="ChEBI" id="CHEBI:18420"/>
    </ligand>
</feature>
<dbReference type="SUPFAM" id="SSF54211">
    <property type="entry name" value="Ribosomal protein S5 domain 2-like"/>
    <property type="match status" value="2"/>
</dbReference>
<dbReference type="InterPro" id="IPR004087">
    <property type="entry name" value="KH_dom"/>
</dbReference>
<gene>
    <name evidence="6" type="primary">pnp</name>
    <name evidence="9" type="ORF">C4561_02200</name>
</gene>
<evidence type="ECO:0000256" key="1">
    <source>
        <dbReference type="ARBA" id="ARBA00007404"/>
    </source>
</evidence>
<keyword evidence="2 6" id="KW-0963">Cytoplasm</keyword>
<dbReference type="Pfam" id="PF03725">
    <property type="entry name" value="RNase_PH_C"/>
    <property type="match status" value="1"/>
</dbReference>
<dbReference type="PIRSF" id="PIRSF005499">
    <property type="entry name" value="PNPase"/>
    <property type="match status" value="1"/>
</dbReference>
<evidence type="ECO:0000256" key="4">
    <source>
        <dbReference type="ARBA" id="ARBA00022695"/>
    </source>
</evidence>
<name>A0A3A4ZE51_UNCKA</name>
<comment type="function">
    <text evidence="6">Involved in mRNA degradation. Catalyzes the phosphorolysis of single-stranded polyribonucleotides processively in the 3'- to 5'-direction.</text>
</comment>
<dbReference type="GO" id="GO:0005829">
    <property type="term" value="C:cytosol"/>
    <property type="evidence" value="ECO:0007669"/>
    <property type="project" value="TreeGrafter"/>
</dbReference>
<dbReference type="EC" id="2.7.7.8" evidence="6"/>
<dbReference type="SUPFAM" id="SSF46915">
    <property type="entry name" value="Polynucleotide phosphorylase/guanosine pentaphosphate synthase (PNPase/GPSI), domain 3"/>
    <property type="match status" value="1"/>
</dbReference>
<evidence type="ECO:0000313" key="10">
    <source>
        <dbReference type="Proteomes" id="UP000265540"/>
    </source>
</evidence>
<comment type="similarity">
    <text evidence="1 6">Belongs to the polyribonucleotide nucleotidyltransferase family.</text>
</comment>
<evidence type="ECO:0000256" key="3">
    <source>
        <dbReference type="ARBA" id="ARBA00022679"/>
    </source>
</evidence>
<dbReference type="InterPro" id="IPR012162">
    <property type="entry name" value="PNPase"/>
</dbReference>
<feature type="binding site" evidence="6">
    <location>
        <position position="492"/>
    </location>
    <ligand>
        <name>Mg(2+)</name>
        <dbReference type="ChEBI" id="CHEBI:18420"/>
    </ligand>
</feature>
<comment type="cofactor">
    <cofactor evidence="6">
        <name>Mg(2+)</name>
        <dbReference type="ChEBI" id="CHEBI:18420"/>
    </cofactor>
</comment>
<dbReference type="GO" id="GO:0004654">
    <property type="term" value="F:polyribonucleotide nucleotidyltransferase activity"/>
    <property type="evidence" value="ECO:0007669"/>
    <property type="project" value="UniProtKB-UniRule"/>
</dbReference>
<dbReference type="Gene3D" id="3.30.1370.10">
    <property type="entry name" value="K Homology domain, type 1"/>
    <property type="match status" value="1"/>
</dbReference>
<keyword evidence="6" id="KW-0460">Magnesium</keyword>
<feature type="region of interest" description="Disordered" evidence="7">
    <location>
        <begin position="693"/>
        <end position="732"/>
    </location>
</feature>
<dbReference type="InterPro" id="IPR027408">
    <property type="entry name" value="PNPase/RNase_PH_dom_sf"/>
</dbReference>
<dbReference type="PANTHER" id="PTHR11252">
    <property type="entry name" value="POLYRIBONUCLEOTIDE NUCLEOTIDYLTRANSFERASE"/>
    <property type="match status" value="1"/>
</dbReference>
<comment type="caution">
    <text evidence="9">The sequence shown here is derived from an EMBL/GenBank/DDBJ whole genome shotgun (WGS) entry which is preliminary data.</text>
</comment>
<dbReference type="SMART" id="SM00316">
    <property type="entry name" value="S1"/>
    <property type="match status" value="1"/>
</dbReference>
<sequence>MNKKYVKKEIELAGKKLVLETGELAFLANMAVKATYGDTVILVTVVAGEANPDLDFFPLTVNYEEKLYASGLIKSSRFVKRDGRPNDEAIISKRLIDHAVRPLFPNDYMDAVQVVATVLSLDETSDPEFVAMNAVSAALYASDIPWNGPMVTAKVGYVDNGYIMNPERKILEDESDLDLTVSFAGKDKKFLAIEAKANILPEEKILGAIEFARDGLTPVLKLIEEFAAEVNPDNHKYEYESKALGEDLMKDVSEIAKERIHELMKSELDKTEMTLKQDEIRDEVLIKYEGKYKKVDMLRAISELEKKAIQHIILDEGKRPDGRGITDIRAISSKVGLLPRTHGSALFTRGVTQVLTVATLGSPSLELIVQDMYGEDTKRYIHYYNFPPYASGETGNMGSPKSRDIGHGMLAEKALLHVIPSQKEFPYMILLVSETLSSSGSSSMAATCASSLALMDAGVPIKDMVGGIGVGLITNDDFTKYKIMTDLAYMEDAFGFLDFKMTGTRNGVTAIQSDMKMQGIPMDMLPKIFEQSKEGRLKVLDEMEKSIKKPREGVSEYAPKMVTLQIDPDKIGMVIGAGGKTIKEIQEKTSTEIFIDQEGTVVVTSTSKENAQKAAEIIDGITHEVKVGEVYEGEVVELLDFGALVEILPGRVGLMHISEITTEYVEKIDDWVHIGDKVTVKVINTSDDGKIGLSRRAMDPDYVPNENRGGQSGGRKNFRGRDRDPRRGRNHR</sequence>
<dbReference type="InterPro" id="IPR036345">
    <property type="entry name" value="ExoRNase_PH_dom2_sf"/>
</dbReference>
<dbReference type="InterPro" id="IPR036456">
    <property type="entry name" value="PNPase_PH_RNA-bd_sf"/>
</dbReference>
<dbReference type="InterPro" id="IPR036612">
    <property type="entry name" value="KH_dom_type_1_sf"/>
</dbReference>
<dbReference type="FunFam" id="3.30.1370.10:FF:000001">
    <property type="entry name" value="Polyribonucleotide nucleotidyltransferase"/>
    <property type="match status" value="1"/>
</dbReference>
<dbReference type="CDD" id="cd02393">
    <property type="entry name" value="KH-I_PNPase"/>
    <property type="match status" value="1"/>
</dbReference>
<evidence type="ECO:0000256" key="5">
    <source>
        <dbReference type="ARBA" id="ARBA00022884"/>
    </source>
</evidence>
<comment type="catalytic activity">
    <reaction evidence="6">
        <text>RNA(n+1) + phosphate = RNA(n) + a ribonucleoside 5'-diphosphate</text>
        <dbReference type="Rhea" id="RHEA:22096"/>
        <dbReference type="Rhea" id="RHEA-COMP:14527"/>
        <dbReference type="Rhea" id="RHEA-COMP:17342"/>
        <dbReference type="ChEBI" id="CHEBI:43474"/>
        <dbReference type="ChEBI" id="CHEBI:57930"/>
        <dbReference type="ChEBI" id="CHEBI:140395"/>
        <dbReference type="EC" id="2.7.7.8"/>
    </reaction>
</comment>
<dbReference type="EMBL" id="QZJF01000011">
    <property type="protein sequence ID" value="RJR27485.1"/>
    <property type="molecule type" value="Genomic_DNA"/>
</dbReference>
<organism evidence="9 10">
    <name type="scientific">candidate division WWE3 bacterium</name>
    <dbReference type="NCBI Taxonomy" id="2053526"/>
    <lineage>
        <taxon>Bacteria</taxon>
        <taxon>Katanobacteria</taxon>
    </lineage>
</organism>
<evidence type="ECO:0000256" key="2">
    <source>
        <dbReference type="ARBA" id="ARBA00022490"/>
    </source>
</evidence>
<keyword evidence="5 6" id="KW-0694">RNA-binding</keyword>
<dbReference type="AlphaFoldDB" id="A0A3A4ZE51"/>
<dbReference type="NCBIfam" id="NF008805">
    <property type="entry name" value="PRK11824.1"/>
    <property type="match status" value="1"/>
</dbReference>
<dbReference type="SMART" id="SM00322">
    <property type="entry name" value="KH"/>
    <property type="match status" value="1"/>
</dbReference>
<keyword evidence="4 6" id="KW-0548">Nucleotidyltransferase</keyword>
<dbReference type="Pfam" id="PF01138">
    <property type="entry name" value="RNase_PH"/>
    <property type="match status" value="2"/>
</dbReference>
<dbReference type="GO" id="GO:0003723">
    <property type="term" value="F:RNA binding"/>
    <property type="evidence" value="ECO:0007669"/>
    <property type="project" value="UniProtKB-UniRule"/>
</dbReference>
<dbReference type="Gene3D" id="2.40.50.140">
    <property type="entry name" value="Nucleic acid-binding proteins"/>
    <property type="match status" value="1"/>
</dbReference>
<dbReference type="GO" id="GO:0000175">
    <property type="term" value="F:3'-5'-RNA exonuclease activity"/>
    <property type="evidence" value="ECO:0007669"/>
    <property type="project" value="TreeGrafter"/>
</dbReference>
<dbReference type="SUPFAM" id="SSF54791">
    <property type="entry name" value="Eukaryotic type KH-domain (KH-domain type I)"/>
    <property type="match status" value="1"/>
</dbReference>
<dbReference type="PROSITE" id="PS50084">
    <property type="entry name" value="KH_TYPE_1"/>
    <property type="match status" value="1"/>
</dbReference>
<dbReference type="PROSITE" id="PS50126">
    <property type="entry name" value="S1"/>
    <property type="match status" value="1"/>
</dbReference>
<feature type="compositionally biased region" description="Basic and acidic residues" evidence="7">
    <location>
        <begin position="719"/>
        <end position="732"/>
    </location>
</feature>
<reference evidence="9 10" key="1">
    <citation type="journal article" date="2017" name="ISME J.">
        <title>Energy and carbon metabolisms in a deep terrestrial subsurface fluid microbial community.</title>
        <authorList>
            <person name="Momper L."/>
            <person name="Jungbluth S.P."/>
            <person name="Lee M.D."/>
            <person name="Amend J.P."/>
        </authorList>
    </citation>
    <scope>NUCLEOTIDE SEQUENCE [LARGE SCALE GENOMIC DNA]</scope>
    <source>
        <strain evidence="9">SURF_46</strain>
    </source>
</reference>
<dbReference type="Pfam" id="PF03726">
    <property type="entry name" value="PNPase"/>
    <property type="match status" value="1"/>
</dbReference>
<dbReference type="InterPro" id="IPR004088">
    <property type="entry name" value="KH_dom_type_1"/>
</dbReference>
<dbReference type="SUPFAM" id="SSF50249">
    <property type="entry name" value="Nucleic acid-binding proteins"/>
    <property type="match status" value="1"/>
</dbReference>
<dbReference type="InterPro" id="IPR015848">
    <property type="entry name" value="PNPase_PH_RNA-bd_bac/org-type"/>
</dbReference>
<dbReference type="InterPro" id="IPR015847">
    <property type="entry name" value="ExoRNase_PH_dom2"/>
</dbReference>
<dbReference type="InterPro" id="IPR012340">
    <property type="entry name" value="NA-bd_OB-fold"/>
</dbReference>
<dbReference type="PANTHER" id="PTHR11252:SF0">
    <property type="entry name" value="POLYRIBONUCLEOTIDE NUCLEOTIDYLTRANSFERASE 1, MITOCHONDRIAL"/>
    <property type="match status" value="1"/>
</dbReference>
<dbReference type="FunFam" id="3.30.230.70:FF:000001">
    <property type="entry name" value="Polyribonucleotide nucleotidyltransferase"/>
    <property type="match status" value="1"/>
</dbReference>
<dbReference type="GO" id="GO:0006402">
    <property type="term" value="P:mRNA catabolic process"/>
    <property type="evidence" value="ECO:0007669"/>
    <property type="project" value="UniProtKB-UniRule"/>
</dbReference>
<protein>
    <recommendedName>
        <fullName evidence="6">Polyribonucleotide nucleotidyltransferase</fullName>
        <ecNumber evidence="6">2.7.7.8</ecNumber>
    </recommendedName>
    <alternativeName>
        <fullName evidence="6">Polynucleotide phosphorylase</fullName>
        <shortName evidence="6">PNPase</shortName>
    </alternativeName>
</protein>
<dbReference type="Pfam" id="PF00013">
    <property type="entry name" value="KH_1"/>
    <property type="match status" value="1"/>
</dbReference>
<evidence type="ECO:0000259" key="8">
    <source>
        <dbReference type="PROSITE" id="PS50126"/>
    </source>
</evidence>